<name>A0A2S4UF51_9BASI</name>
<dbReference type="VEuPathDB" id="FungiDB:PSTT_15935"/>
<reference evidence="2" key="1">
    <citation type="submission" date="2017-12" db="EMBL/GenBank/DDBJ databases">
        <title>Gene loss provides genomic basis for host adaptation in cereal stripe rust fungi.</title>
        <authorList>
            <person name="Xia C."/>
        </authorList>
    </citation>
    <scope>NUCLEOTIDE SEQUENCE [LARGE SCALE GENOMIC DNA]</scope>
    <source>
        <strain evidence="2">93-210</strain>
    </source>
</reference>
<organism evidence="2 3">
    <name type="scientific">Puccinia striiformis</name>
    <dbReference type="NCBI Taxonomy" id="27350"/>
    <lineage>
        <taxon>Eukaryota</taxon>
        <taxon>Fungi</taxon>
        <taxon>Dikarya</taxon>
        <taxon>Basidiomycota</taxon>
        <taxon>Pucciniomycotina</taxon>
        <taxon>Pucciniomycetes</taxon>
        <taxon>Pucciniales</taxon>
        <taxon>Pucciniaceae</taxon>
        <taxon>Puccinia</taxon>
    </lineage>
</organism>
<proteinExistence type="predicted"/>
<sequence length="171" mass="18814">MRSAQTGDQQTEKSQTSANQLRPSSQHWTSPETSRRSCLKTGVDTQAPLVQSSSHEINMTKPKQPASTFPETPLKTRLSKTAKCSQNDATSISLPPTKPLTAYSTAKKSVGKSQPTKRHQSVHFENSNQYVCARETRKKTAALSKVHSKPQPAPEPPQYPSKRSPKSSETL</sequence>
<evidence type="ECO:0000313" key="3">
    <source>
        <dbReference type="Proteomes" id="UP000239156"/>
    </source>
</evidence>
<dbReference type="VEuPathDB" id="FungiDB:PSHT_03226"/>
<keyword evidence="3" id="KW-1185">Reference proteome</keyword>
<gene>
    <name evidence="2" type="ORF">PSTT_15935</name>
</gene>
<feature type="compositionally biased region" description="Polar residues" evidence="1">
    <location>
        <begin position="102"/>
        <end position="114"/>
    </location>
</feature>
<feature type="compositionally biased region" description="Polar residues" evidence="1">
    <location>
        <begin position="1"/>
        <end position="32"/>
    </location>
</feature>
<feature type="compositionally biased region" description="Polar residues" evidence="1">
    <location>
        <begin position="82"/>
        <end position="94"/>
    </location>
</feature>
<evidence type="ECO:0000256" key="1">
    <source>
        <dbReference type="SAM" id="MobiDB-lite"/>
    </source>
</evidence>
<evidence type="ECO:0000313" key="2">
    <source>
        <dbReference type="EMBL" id="POV95922.1"/>
    </source>
</evidence>
<feature type="region of interest" description="Disordered" evidence="1">
    <location>
        <begin position="1"/>
        <end position="171"/>
    </location>
</feature>
<feature type="compositionally biased region" description="Polar residues" evidence="1">
    <location>
        <begin position="48"/>
        <end position="57"/>
    </location>
</feature>
<dbReference type="AlphaFoldDB" id="A0A2S4UF51"/>
<comment type="caution">
    <text evidence="2">The sequence shown here is derived from an EMBL/GenBank/DDBJ whole genome shotgun (WGS) entry which is preliminary data.</text>
</comment>
<dbReference type="Proteomes" id="UP000239156">
    <property type="component" value="Unassembled WGS sequence"/>
</dbReference>
<dbReference type="EMBL" id="PKSL01000320">
    <property type="protein sequence ID" value="POV95922.1"/>
    <property type="molecule type" value="Genomic_DNA"/>
</dbReference>
<accession>A0A2S4UF51</accession>
<protein>
    <submittedName>
        <fullName evidence="2">Uncharacterized protein</fullName>
    </submittedName>
</protein>